<protein>
    <submittedName>
        <fullName evidence="11">CBS domain-containing protein</fullName>
    </submittedName>
</protein>
<dbReference type="Proteomes" id="UP000438699">
    <property type="component" value="Unassembled WGS sequence"/>
</dbReference>
<dbReference type="InterPro" id="IPR000644">
    <property type="entry name" value="CBS_dom"/>
</dbReference>
<name>A0A6N6N1W3_9BACT</name>
<keyword evidence="3" id="KW-0819">tRNA processing</keyword>
<dbReference type="InterPro" id="IPR001667">
    <property type="entry name" value="DDH_dom"/>
</dbReference>
<dbReference type="InterPro" id="IPR038763">
    <property type="entry name" value="DHH_sf"/>
</dbReference>
<evidence type="ECO:0000256" key="5">
    <source>
        <dbReference type="ARBA" id="ARBA00022723"/>
    </source>
</evidence>
<dbReference type="Gene3D" id="3.90.1640.10">
    <property type="entry name" value="inorganic pyrophosphatase (n-terminal core)"/>
    <property type="match status" value="1"/>
</dbReference>
<evidence type="ECO:0000256" key="6">
    <source>
        <dbReference type="ARBA" id="ARBA00022741"/>
    </source>
</evidence>
<reference evidence="11 12" key="1">
    <citation type="journal article" date="2017" name="Int. J. Syst. Evol. Microbiol.">
        <title>Desulfovibrio senegalensis sp. nov., a mesophilic sulfate reducer isolated from marine sediment.</title>
        <authorList>
            <person name="Thioye A."/>
            <person name="Gam Z.B.A."/>
            <person name="Mbengue M."/>
            <person name="Cayol J.L."/>
            <person name="Joseph-Bartoli M."/>
            <person name="Toure-Kane C."/>
            <person name="Labat M."/>
        </authorList>
    </citation>
    <scope>NUCLEOTIDE SEQUENCE [LARGE SCALE GENOMIC DNA]</scope>
    <source>
        <strain evidence="11 12">DSM 101509</strain>
    </source>
</reference>
<keyword evidence="7" id="KW-0460">Magnesium</keyword>
<evidence type="ECO:0000256" key="8">
    <source>
        <dbReference type="ARBA" id="ARBA00022884"/>
    </source>
</evidence>
<evidence type="ECO:0000313" key="12">
    <source>
        <dbReference type="Proteomes" id="UP000438699"/>
    </source>
</evidence>
<keyword evidence="9" id="KW-0129">CBS domain</keyword>
<dbReference type="SUPFAM" id="SSF64182">
    <property type="entry name" value="DHH phosphoesterases"/>
    <property type="match status" value="1"/>
</dbReference>
<dbReference type="PANTHER" id="PTHR47788">
    <property type="entry name" value="POLYA POLYMERASE"/>
    <property type="match status" value="1"/>
</dbReference>
<keyword evidence="8" id="KW-0694">RNA-binding</keyword>
<proteinExistence type="inferred from homology"/>
<dbReference type="GO" id="GO:0003723">
    <property type="term" value="F:RNA binding"/>
    <property type="evidence" value="ECO:0007669"/>
    <property type="project" value="UniProtKB-KW"/>
</dbReference>
<keyword evidence="4" id="KW-0548">Nucleotidyltransferase</keyword>
<dbReference type="GO" id="GO:0016779">
    <property type="term" value="F:nucleotidyltransferase activity"/>
    <property type="evidence" value="ECO:0007669"/>
    <property type="project" value="UniProtKB-KW"/>
</dbReference>
<evidence type="ECO:0000313" key="11">
    <source>
        <dbReference type="EMBL" id="KAB1441378.1"/>
    </source>
</evidence>
<dbReference type="Gene3D" id="3.10.310.30">
    <property type="match status" value="1"/>
</dbReference>
<dbReference type="AlphaFoldDB" id="A0A6N6N1W3"/>
<dbReference type="GO" id="GO:0008033">
    <property type="term" value="P:tRNA processing"/>
    <property type="evidence" value="ECO:0007669"/>
    <property type="project" value="UniProtKB-KW"/>
</dbReference>
<evidence type="ECO:0000256" key="2">
    <source>
        <dbReference type="ARBA" id="ARBA00007265"/>
    </source>
</evidence>
<comment type="cofactor">
    <cofactor evidence="1">
        <name>Mg(2+)</name>
        <dbReference type="ChEBI" id="CHEBI:18420"/>
    </cofactor>
</comment>
<gene>
    <name evidence="11" type="ORF">F8A88_10550</name>
</gene>
<dbReference type="GO" id="GO:0046872">
    <property type="term" value="F:metal ion binding"/>
    <property type="evidence" value="ECO:0007669"/>
    <property type="project" value="UniProtKB-KW"/>
</dbReference>
<dbReference type="InterPro" id="IPR046342">
    <property type="entry name" value="CBS_dom_sf"/>
</dbReference>
<evidence type="ECO:0000256" key="4">
    <source>
        <dbReference type="ARBA" id="ARBA00022695"/>
    </source>
</evidence>
<feature type="domain" description="CBS" evidence="10">
    <location>
        <begin position="427"/>
        <end position="479"/>
    </location>
</feature>
<keyword evidence="12" id="KW-1185">Reference proteome</keyword>
<keyword evidence="6" id="KW-0547">Nucleotide-binding</keyword>
<dbReference type="PANTHER" id="PTHR47788:SF1">
    <property type="entry name" value="A-ADDING TRNA NUCLEOTIDYLTRANSFERASE"/>
    <property type="match status" value="1"/>
</dbReference>
<evidence type="ECO:0000256" key="9">
    <source>
        <dbReference type="PROSITE-ProRule" id="PRU00703"/>
    </source>
</evidence>
<dbReference type="Pfam" id="PF00571">
    <property type="entry name" value="CBS"/>
    <property type="match status" value="1"/>
</dbReference>
<evidence type="ECO:0000256" key="7">
    <source>
        <dbReference type="ARBA" id="ARBA00022842"/>
    </source>
</evidence>
<dbReference type="SMART" id="SM00116">
    <property type="entry name" value="CBS"/>
    <property type="match status" value="2"/>
</dbReference>
<dbReference type="InterPro" id="IPR052390">
    <property type="entry name" value="tRNA_nt/polyA_polymerase"/>
</dbReference>
<comment type="caution">
    <text evidence="11">The sequence shown here is derived from an EMBL/GenBank/DDBJ whole genome shotgun (WGS) entry which is preliminary data.</text>
</comment>
<dbReference type="Pfam" id="PF01368">
    <property type="entry name" value="DHH"/>
    <property type="match status" value="1"/>
</dbReference>
<keyword evidence="5" id="KW-0479">Metal-binding</keyword>
<accession>A0A6N6N1W3</accession>
<dbReference type="PROSITE" id="PS51371">
    <property type="entry name" value="CBS"/>
    <property type="match status" value="1"/>
</dbReference>
<sequence>MMQFPVPPGVLSWGIGYKSSDCFPAIAEPARYDVCVPAHLNPDYTRRRRAMQIVTTHTGTDFDALASMVACTFLYPGAVGVLPKMVNPEVKQFLAIHAHMLRVEPRKDFDLDPVTSLIVVDANNWKRLDSMDSLVGRDGLEVICWDHHMEGVNIESGETHREEVGAAVTLLLEEMQKRDTPFSPIHATLFLLGIYSDTGGLRYPSVTARDAAMVSFLIENGADLNVVSAYLDDAVDDAHAEVFSRMLEESEVVKVGAARVGISAMQIETGLTSLARLVSKFREFKGIDAAFGIFQADSQKSMIIGRSKPGLVDIGQIMRALGGGGHPGAGSAIIRGAGPDEAAAQVRTLLDQGGHEAVPVGKVMSEPKRYVVDAAVTMADAARILEKDKLSGLLVLDGGALLGGLCAQDFAKAEKGGRSGVPVKGYARRQIPRITPDTSCREAVEQMSGAREGILPVLDGDELVGVVSQVDLLLQVYEF</sequence>
<dbReference type="GO" id="GO:0000166">
    <property type="term" value="F:nucleotide binding"/>
    <property type="evidence" value="ECO:0007669"/>
    <property type="project" value="UniProtKB-KW"/>
</dbReference>
<keyword evidence="4" id="KW-0808">Transferase</keyword>
<evidence type="ECO:0000259" key="10">
    <source>
        <dbReference type="PROSITE" id="PS51371"/>
    </source>
</evidence>
<dbReference type="SUPFAM" id="SSF54631">
    <property type="entry name" value="CBS-domain pair"/>
    <property type="match status" value="1"/>
</dbReference>
<organism evidence="11 12">
    <name type="scientific">Pseudodesulfovibrio senegalensis</name>
    <dbReference type="NCBI Taxonomy" id="1721087"/>
    <lineage>
        <taxon>Bacteria</taxon>
        <taxon>Pseudomonadati</taxon>
        <taxon>Thermodesulfobacteriota</taxon>
        <taxon>Desulfovibrionia</taxon>
        <taxon>Desulfovibrionales</taxon>
        <taxon>Desulfovibrionaceae</taxon>
    </lineage>
</organism>
<evidence type="ECO:0000256" key="1">
    <source>
        <dbReference type="ARBA" id="ARBA00001946"/>
    </source>
</evidence>
<comment type="similarity">
    <text evidence="2">Belongs to the tRNA nucleotidyltransferase/poly(A) polymerase family.</text>
</comment>
<dbReference type="Gene3D" id="3.10.580.10">
    <property type="entry name" value="CBS-domain"/>
    <property type="match status" value="1"/>
</dbReference>
<evidence type="ECO:0000256" key="3">
    <source>
        <dbReference type="ARBA" id="ARBA00022694"/>
    </source>
</evidence>
<dbReference type="EMBL" id="WAIE01000004">
    <property type="protein sequence ID" value="KAB1441378.1"/>
    <property type="molecule type" value="Genomic_DNA"/>
</dbReference>